<sequence>MSSRISNPVDHYNRPIPLAELSQLWKNTDLTVGGPRQVASTSAPRRDVPNDKEEVAGGPEDHLKGKPGDAEVPGVPFLDCSYGSQTSPDDYDFAISLHNWHGQLEITFLQQFCCAGNLRALLASPHLFPDTLRPLIPSLQELYESISATIKKTQLAAHSDYLTDIKAEKLVHLLNAKGPSERWAVASV</sequence>
<feature type="compositionally biased region" description="Basic and acidic residues" evidence="1">
    <location>
        <begin position="44"/>
        <end position="69"/>
    </location>
</feature>
<feature type="region of interest" description="Disordered" evidence="1">
    <location>
        <begin position="32"/>
        <end position="69"/>
    </location>
</feature>
<protein>
    <submittedName>
        <fullName evidence="2">Uncharacterized protein</fullName>
    </submittedName>
</protein>
<proteinExistence type="predicted"/>
<evidence type="ECO:0000256" key="1">
    <source>
        <dbReference type="SAM" id="MobiDB-lite"/>
    </source>
</evidence>
<evidence type="ECO:0000313" key="3">
    <source>
        <dbReference type="Proteomes" id="UP000235392"/>
    </source>
</evidence>
<reference evidence="2 3" key="1">
    <citation type="submission" date="2017-11" db="EMBL/GenBank/DDBJ databases">
        <title>De novo assembly and phasing of dikaryotic genomes from two isolates of Puccinia coronata f. sp. avenae, the causal agent of oat crown rust.</title>
        <authorList>
            <person name="Miller M.E."/>
            <person name="Zhang Y."/>
            <person name="Omidvar V."/>
            <person name="Sperschneider J."/>
            <person name="Schwessinger B."/>
            <person name="Raley C."/>
            <person name="Palmer J.M."/>
            <person name="Garnica D."/>
            <person name="Upadhyaya N."/>
            <person name="Rathjen J."/>
            <person name="Taylor J.M."/>
            <person name="Park R.F."/>
            <person name="Dodds P.N."/>
            <person name="Hirsch C.D."/>
            <person name="Kianian S.F."/>
            <person name="Figueroa M."/>
        </authorList>
    </citation>
    <scope>NUCLEOTIDE SEQUENCE [LARGE SCALE GENOMIC DNA]</scope>
    <source>
        <strain evidence="2">12SD80</strain>
    </source>
</reference>
<dbReference type="Proteomes" id="UP000235392">
    <property type="component" value="Unassembled WGS sequence"/>
</dbReference>
<accession>A0A2N5SVX3</accession>
<gene>
    <name evidence="2" type="ORF">PCASD_23441</name>
</gene>
<comment type="caution">
    <text evidence="2">The sequence shown here is derived from an EMBL/GenBank/DDBJ whole genome shotgun (WGS) entry which is preliminary data.</text>
</comment>
<evidence type="ECO:0000313" key="2">
    <source>
        <dbReference type="EMBL" id="PLW17390.1"/>
    </source>
</evidence>
<dbReference type="EMBL" id="PGCI01000752">
    <property type="protein sequence ID" value="PLW17390.1"/>
    <property type="molecule type" value="Genomic_DNA"/>
</dbReference>
<dbReference type="AlphaFoldDB" id="A0A2N5SVX3"/>
<name>A0A2N5SVX3_9BASI</name>
<organism evidence="2 3">
    <name type="scientific">Puccinia coronata f. sp. avenae</name>
    <dbReference type="NCBI Taxonomy" id="200324"/>
    <lineage>
        <taxon>Eukaryota</taxon>
        <taxon>Fungi</taxon>
        <taxon>Dikarya</taxon>
        <taxon>Basidiomycota</taxon>
        <taxon>Pucciniomycotina</taxon>
        <taxon>Pucciniomycetes</taxon>
        <taxon>Pucciniales</taxon>
        <taxon>Pucciniaceae</taxon>
        <taxon>Puccinia</taxon>
    </lineage>
</organism>